<name>A0A3P5WW15_9BACL</name>
<organism evidence="1 2">
    <name type="scientific">Filibacter tadaridae</name>
    <dbReference type="NCBI Taxonomy" id="2483811"/>
    <lineage>
        <taxon>Bacteria</taxon>
        <taxon>Bacillati</taxon>
        <taxon>Bacillota</taxon>
        <taxon>Bacilli</taxon>
        <taxon>Bacillales</taxon>
        <taxon>Caryophanaceae</taxon>
        <taxon>Filibacter</taxon>
    </lineage>
</organism>
<evidence type="ECO:0008006" key="3">
    <source>
        <dbReference type="Google" id="ProtNLM"/>
    </source>
</evidence>
<proteinExistence type="predicted"/>
<evidence type="ECO:0000313" key="2">
    <source>
        <dbReference type="Proteomes" id="UP000270468"/>
    </source>
</evidence>
<protein>
    <recommendedName>
        <fullName evidence="3">YtxH-like protein</fullName>
    </recommendedName>
</protein>
<gene>
    <name evidence="1" type="ORF">FILTAD_00843</name>
</gene>
<dbReference type="RefSeq" id="WP_124069274.1">
    <property type="nucleotide sequence ID" value="NZ_CBCRXF010000009.1"/>
</dbReference>
<dbReference type="OrthoDB" id="2353585at2"/>
<dbReference type="AlphaFoldDB" id="A0A3P5WW15"/>
<sequence>MGRNKLGKFIIYGALSGGLVSMLDRNTRIQVTKKIRDSVTDVRFYKKNPDILKWKIQEKTEKVQSVYEQLSGDATYIKEQVDELKSLTPQVKDLMVNTKEAFTESKDEYKSIITETPKSELPIVKK</sequence>
<accession>A0A3P5WW15</accession>
<evidence type="ECO:0000313" key="1">
    <source>
        <dbReference type="EMBL" id="VDC22686.1"/>
    </source>
</evidence>
<keyword evidence="2" id="KW-1185">Reference proteome</keyword>
<reference evidence="1 2" key="1">
    <citation type="submission" date="2018-11" db="EMBL/GenBank/DDBJ databases">
        <authorList>
            <person name="Criscuolo A."/>
        </authorList>
    </citation>
    <scope>NUCLEOTIDE SEQUENCE [LARGE SCALE GENOMIC DNA]</scope>
    <source>
        <strain evidence="1">ATB-66</strain>
    </source>
</reference>
<dbReference type="EMBL" id="UXAV01000023">
    <property type="protein sequence ID" value="VDC22686.1"/>
    <property type="molecule type" value="Genomic_DNA"/>
</dbReference>
<dbReference type="Proteomes" id="UP000270468">
    <property type="component" value="Unassembled WGS sequence"/>
</dbReference>